<dbReference type="GO" id="GO:0003676">
    <property type="term" value="F:nucleic acid binding"/>
    <property type="evidence" value="ECO:0007669"/>
    <property type="project" value="InterPro"/>
</dbReference>
<dbReference type="GO" id="GO:0004519">
    <property type="term" value="F:endonuclease activity"/>
    <property type="evidence" value="ECO:0007669"/>
    <property type="project" value="UniProtKB-KW"/>
</dbReference>
<organism evidence="2 3">
    <name type="scientific">Bacteroides fragilis str. 3998T(B)3</name>
    <dbReference type="NCBI Taxonomy" id="1339316"/>
    <lineage>
        <taxon>Bacteria</taxon>
        <taxon>Pseudomonadati</taxon>
        <taxon>Bacteroidota</taxon>
        <taxon>Bacteroidia</taxon>
        <taxon>Bacteroidales</taxon>
        <taxon>Bacteroidaceae</taxon>
        <taxon>Bacteroides</taxon>
    </lineage>
</organism>
<protein>
    <submittedName>
        <fullName evidence="2">HNH endonuclease family protein</fullName>
    </submittedName>
</protein>
<keyword evidence="2" id="KW-0540">Nuclease</keyword>
<accession>A0A015TTD7</accession>
<proteinExistence type="predicted"/>
<dbReference type="GO" id="GO:0008270">
    <property type="term" value="F:zinc ion binding"/>
    <property type="evidence" value="ECO:0007669"/>
    <property type="project" value="InterPro"/>
</dbReference>
<dbReference type="InterPro" id="IPR002711">
    <property type="entry name" value="HNH"/>
</dbReference>
<sequence>MDGRNPQVKALSEILTLMHESDGFSRSVNSVSLKLANFKRIDPEFKGKGMTGGGKLEECIWNEYSHNKQLLHTQTEEIRKKILNRNIADTPSLAGEDSESRTEGGRKVYVSQKSERDARLKNAAIRIHGTSCQVCGFNFGLMYGEWGEGFIEVHHLYPLGDNETAERNTDPAKDLIVVCANCHRMIYSKKGITLTLEELKQKINPVYSNE</sequence>
<reference evidence="2 3" key="1">
    <citation type="submission" date="2014-02" db="EMBL/GenBank/DDBJ databases">
        <authorList>
            <person name="Sears C."/>
            <person name="Carroll K."/>
            <person name="Sack B.R."/>
            <person name="Qadri F."/>
            <person name="Myers L.L."/>
            <person name="Chung G.-T."/>
            <person name="Escheverria P."/>
            <person name="Fraser C.M."/>
            <person name="Sadzewicz L."/>
            <person name="Shefchek K.A."/>
            <person name="Tallon L."/>
            <person name="Das S.P."/>
            <person name="Daugherty S."/>
            <person name="Mongodin E.F."/>
        </authorList>
    </citation>
    <scope>NUCLEOTIDE SEQUENCE [LARGE SCALE GENOMIC DNA]</scope>
    <source>
        <strain evidence="3">3998T(B)3</strain>
    </source>
</reference>
<evidence type="ECO:0000313" key="3">
    <source>
        <dbReference type="Proteomes" id="UP000020773"/>
    </source>
</evidence>
<name>A0A015TTD7_BACFG</name>
<evidence type="ECO:0000313" key="2">
    <source>
        <dbReference type="EMBL" id="EXY87684.1"/>
    </source>
</evidence>
<dbReference type="RefSeq" id="WP_050443384.1">
    <property type="nucleotide sequence ID" value="NZ_JGDB01000396.1"/>
</dbReference>
<dbReference type="AlphaFoldDB" id="A0A015TTD7"/>
<comment type="caution">
    <text evidence="2">The sequence shown here is derived from an EMBL/GenBank/DDBJ whole genome shotgun (WGS) entry which is preliminary data.</text>
</comment>
<dbReference type="Proteomes" id="UP000020773">
    <property type="component" value="Unassembled WGS sequence"/>
</dbReference>
<feature type="domain" description="HNH" evidence="1">
    <location>
        <begin position="132"/>
        <end position="186"/>
    </location>
</feature>
<dbReference type="Pfam" id="PF01844">
    <property type="entry name" value="HNH"/>
    <property type="match status" value="1"/>
</dbReference>
<keyword evidence="2" id="KW-0378">Hydrolase</keyword>
<gene>
    <name evidence="2" type="ORF">M125_5689</name>
</gene>
<keyword evidence="2" id="KW-0255">Endonuclease</keyword>
<dbReference type="EMBL" id="JGDB01000396">
    <property type="protein sequence ID" value="EXY87684.1"/>
    <property type="molecule type" value="Genomic_DNA"/>
</dbReference>
<evidence type="ECO:0000259" key="1">
    <source>
        <dbReference type="Pfam" id="PF01844"/>
    </source>
</evidence>
<dbReference type="PATRIC" id="fig|1339316.3.peg.5349"/>